<dbReference type="AlphaFoldDB" id="A0AAW9Q7K3"/>
<dbReference type="Proteomes" id="UP001336250">
    <property type="component" value="Unassembled WGS sequence"/>
</dbReference>
<evidence type="ECO:0000313" key="3">
    <source>
        <dbReference type="Proteomes" id="UP001336250"/>
    </source>
</evidence>
<dbReference type="Pfam" id="PF00085">
    <property type="entry name" value="Thioredoxin"/>
    <property type="match status" value="1"/>
</dbReference>
<dbReference type="InterPro" id="IPR013766">
    <property type="entry name" value="Thioredoxin_domain"/>
</dbReference>
<evidence type="ECO:0000313" key="2">
    <source>
        <dbReference type="EMBL" id="MEF7612368.1"/>
    </source>
</evidence>
<feature type="domain" description="Thioredoxin" evidence="1">
    <location>
        <begin position="1"/>
        <end position="112"/>
    </location>
</feature>
<protein>
    <submittedName>
        <fullName evidence="2">Thioredoxin family protein</fullName>
    </submittedName>
</protein>
<dbReference type="InterPro" id="IPR036249">
    <property type="entry name" value="Thioredoxin-like_sf"/>
</dbReference>
<dbReference type="SUPFAM" id="SSF52833">
    <property type="entry name" value="Thioredoxin-like"/>
    <property type="match status" value="1"/>
</dbReference>
<accession>A0AAW9Q7K3</accession>
<dbReference type="CDD" id="cd02947">
    <property type="entry name" value="TRX_family"/>
    <property type="match status" value="1"/>
</dbReference>
<organism evidence="2 3">
    <name type="scientific">Aquincola agrisoli</name>
    <dbReference type="NCBI Taxonomy" id="3119538"/>
    <lineage>
        <taxon>Bacteria</taxon>
        <taxon>Pseudomonadati</taxon>
        <taxon>Pseudomonadota</taxon>
        <taxon>Betaproteobacteria</taxon>
        <taxon>Burkholderiales</taxon>
        <taxon>Sphaerotilaceae</taxon>
        <taxon>Aquincola</taxon>
    </lineage>
</organism>
<dbReference type="EMBL" id="JAZIBG010000003">
    <property type="protein sequence ID" value="MEF7612368.1"/>
    <property type="molecule type" value="Genomic_DNA"/>
</dbReference>
<keyword evidence="3" id="KW-1185">Reference proteome</keyword>
<proteinExistence type="predicted"/>
<gene>
    <name evidence="2" type="ORF">V4F39_00510</name>
</gene>
<evidence type="ECO:0000259" key="1">
    <source>
        <dbReference type="PROSITE" id="PS51352"/>
    </source>
</evidence>
<comment type="caution">
    <text evidence="2">The sequence shown here is derived from an EMBL/GenBank/DDBJ whole genome shotgun (WGS) entry which is preliminary data.</text>
</comment>
<dbReference type="Gene3D" id="3.40.30.10">
    <property type="entry name" value="Glutaredoxin"/>
    <property type="match status" value="1"/>
</dbReference>
<sequence length="113" mass="12066">MSLHTPYAVTQPTREEIAALEGATLLEFGTDWCGFCKAAQPAVAEALAAQPGVRHLKVEDGPGRPLGRSFSVRLWPTLVFLQDGREVERLVRPHAPAPVAQALLRLAQASGAG</sequence>
<dbReference type="RefSeq" id="WP_332287268.1">
    <property type="nucleotide sequence ID" value="NZ_JAZIBG010000003.1"/>
</dbReference>
<dbReference type="PROSITE" id="PS51352">
    <property type="entry name" value="THIOREDOXIN_2"/>
    <property type="match status" value="1"/>
</dbReference>
<name>A0AAW9Q7K3_9BURK</name>
<reference evidence="2 3" key="1">
    <citation type="submission" date="2024-02" db="EMBL/GenBank/DDBJ databases">
        <title>Genome sequence of Aquincola sp. MAHUQ-54.</title>
        <authorList>
            <person name="Huq M.A."/>
        </authorList>
    </citation>
    <scope>NUCLEOTIDE SEQUENCE [LARGE SCALE GENOMIC DNA]</scope>
    <source>
        <strain evidence="2 3">MAHUQ-54</strain>
    </source>
</reference>